<keyword evidence="4" id="KW-0574">Periplasm</keyword>
<accession>A0A3B1AF77</accession>
<sequence>MIIKKIKLNFILVILSLLTISSPARAELTIDITLWLDNATRIAVIPFEWRGPGKHPLKMTDVISADLKRSGKFAPMKVADMIETPHSSSEVNYASWRNSKMKYMVIGKIKNLGRGNYQVQFQLLDVEKGTQMTGHSFQAKQKQLRRLSHHISDLIYEAIIGERGAFDTYLAYITVTKDRKGQNRYRLAISDSDGYNEQILFESSMPIVRPAWSPDGKKLAYVSYATGRPQIYVQNIFNRHTQRLTDFKGSNLSPAWSPDGRRMAMSLSKDGNAEIYIMDLKTRRLHRVTRSYGVDIEPAWFPDGRSLVFTSDRGGKPQIYRQSVDARGGVGRAQRLTFDGKENLRASVSPDGKRITIVHNIGGQYRIAVLDLESDQLSILTDGRFDESPGFAPNGSMLIYAGQAKGRGVLAAISSDGRASHKLRLQQGDVREPAWSPYKQD</sequence>
<evidence type="ECO:0000256" key="2">
    <source>
        <dbReference type="ARBA" id="ARBA00009820"/>
    </source>
</evidence>
<keyword evidence="3" id="KW-0732">Signal</keyword>
<feature type="domain" description="TolB N-terminal" evidence="5">
    <location>
        <begin position="28"/>
        <end position="132"/>
    </location>
</feature>
<reference evidence="6" key="1">
    <citation type="submission" date="2018-06" db="EMBL/GenBank/DDBJ databases">
        <authorList>
            <person name="Zhirakovskaya E."/>
        </authorList>
    </citation>
    <scope>NUCLEOTIDE SEQUENCE</scope>
</reference>
<evidence type="ECO:0000313" key="6">
    <source>
        <dbReference type="EMBL" id="VAW91276.1"/>
    </source>
</evidence>
<comment type="similarity">
    <text evidence="2">Belongs to the TolB family.</text>
</comment>
<dbReference type="InterPro" id="IPR014167">
    <property type="entry name" value="Tol-Pal_TolB"/>
</dbReference>
<evidence type="ECO:0000256" key="3">
    <source>
        <dbReference type="ARBA" id="ARBA00022729"/>
    </source>
</evidence>
<dbReference type="Pfam" id="PF04052">
    <property type="entry name" value="TolB_N"/>
    <property type="match status" value="1"/>
</dbReference>
<evidence type="ECO:0000256" key="1">
    <source>
        <dbReference type="ARBA" id="ARBA00004418"/>
    </source>
</evidence>
<dbReference type="EMBL" id="UOFR01000010">
    <property type="protein sequence ID" value="VAW91276.1"/>
    <property type="molecule type" value="Genomic_DNA"/>
</dbReference>
<organism evidence="6">
    <name type="scientific">hydrothermal vent metagenome</name>
    <dbReference type="NCBI Taxonomy" id="652676"/>
    <lineage>
        <taxon>unclassified sequences</taxon>
        <taxon>metagenomes</taxon>
        <taxon>ecological metagenomes</taxon>
    </lineage>
</organism>
<name>A0A3B1AF77_9ZZZZ</name>
<dbReference type="Gene3D" id="3.40.50.10070">
    <property type="entry name" value="TolB, N-terminal domain"/>
    <property type="match status" value="1"/>
</dbReference>
<dbReference type="GO" id="GO:0017038">
    <property type="term" value="P:protein import"/>
    <property type="evidence" value="ECO:0007669"/>
    <property type="project" value="InterPro"/>
</dbReference>
<dbReference type="Gene3D" id="2.120.10.30">
    <property type="entry name" value="TolB, C-terminal domain"/>
    <property type="match status" value="1"/>
</dbReference>
<evidence type="ECO:0000256" key="4">
    <source>
        <dbReference type="ARBA" id="ARBA00022764"/>
    </source>
</evidence>
<dbReference type="PANTHER" id="PTHR36842">
    <property type="entry name" value="PROTEIN TOLB HOMOLOG"/>
    <property type="match status" value="1"/>
</dbReference>
<comment type="subcellular location">
    <subcellularLocation>
        <location evidence="1">Periplasm</location>
    </subcellularLocation>
</comment>
<protein>
    <submittedName>
        <fullName evidence="6">Tol-Pal system beta propeller repeat protein TolB</fullName>
    </submittedName>
</protein>
<dbReference type="AlphaFoldDB" id="A0A3B1AF77"/>
<dbReference type="InterPro" id="IPR007195">
    <property type="entry name" value="TolB_N"/>
</dbReference>
<dbReference type="PANTHER" id="PTHR36842:SF1">
    <property type="entry name" value="PROTEIN TOLB"/>
    <property type="match status" value="1"/>
</dbReference>
<evidence type="ECO:0000259" key="5">
    <source>
        <dbReference type="Pfam" id="PF04052"/>
    </source>
</evidence>
<gene>
    <name evidence="6" type="ORF">MNBD_GAMMA21-301</name>
</gene>
<proteinExistence type="inferred from homology"/>
<dbReference type="NCBIfam" id="TIGR02800">
    <property type="entry name" value="propeller_TolB"/>
    <property type="match status" value="1"/>
</dbReference>
<dbReference type="HAMAP" id="MF_00671">
    <property type="entry name" value="TolB"/>
    <property type="match status" value="1"/>
</dbReference>
<dbReference type="SUPFAM" id="SSF52964">
    <property type="entry name" value="TolB, N-terminal domain"/>
    <property type="match status" value="1"/>
</dbReference>
<dbReference type="Pfam" id="PF07676">
    <property type="entry name" value="PD40"/>
    <property type="match status" value="5"/>
</dbReference>
<dbReference type="SUPFAM" id="SSF69304">
    <property type="entry name" value="Tricorn protease N-terminal domain"/>
    <property type="match status" value="1"/>
</dbReference>
<dbReference type="InterPro" id="IPR011042">
    <property type="entry name" value="6-blade_b-propeller_TolB-like"/>
</dbReference>
<dbReference type="GO" id="GO:0042597">
    <property type="term" value="C:periplasmic space"/>
    <property type="evidence" value="ECO:0007669"/>
    <property type="project" value="UniProtKB-SubCell"/>
</dbReference>
<dbReference type="InterPro" id="IPR011659">
    <property type="entry name" value="WD40"/>
</dbReference>